<accession>A0A1F6CBE7</accession>
<gene>
    <name evidence="1" type="ORF">A3F84_02435</name>
</gene>
<evidence type="ECO:0000313" key="2">
    <source>
        <dbReference type="Proteomes" id="UP000178606"/>
    </source>
</evidence>
<evidence type="ECO:0000313" key="1">
    <source>
        <dbReference type="EMBL" id="OGG46302.1"/>
    </source>
</evidence>
<dbReference type="Proteomes" id="UP000178606">
    <property type="component" value="Unassembled WGS sequence"/>
</dbReference>
<comment type="caution">
    <text evidence="1">The sequence shown here is derived from an EMBL/GenBank/DDBJ whole genome shotgun (WGS) entry which is preliminary data.</text>
</comment>
<organism evidence="1 2">
    <name type="scientific">Handelsmanbacteria sp. (strain RIFCSPLOWO2_12_FULL_64_10)</name>
    <dbReference type="NCBI Taxonomy" id="1817868"/>
    <lineage>
        <taxon>Bacteria</taxon>
        <taxon>Candidatus Handelsmaniibacteriota</taxon>
    </lineage>
</organism>
<sequence>MIAGKVRRFALIRFRPGYVARQAALREGECNRCGRCCKILFRCPFLKEEEGGESHCRIYGQRFEQCVAFPIDDRDLADVDFNCTYSFRKTGLIQIDLTGLEVGFDGPPPEAFPRRRSRLGGLRKVGIVQMIAAVIAVIRERV</sequence>
<proteinExistence type="predicted"/>
<dbReference type="EMBL" id="MFKF01000327">
    <property type="protein sequence ID" value="OGG46302.1"/>
    <property type="molecule type" value="Genomic_DNA"/>
</dbReference>
<name>A0A1F6CBE7_HANXR</name>
<reference evidence="1 2" key="1">
    <citation type="journal article" date="2016" name="Nat. Commun.">
        <title>Thousands of microbial genomes shed light on interconnected biogeochemical processes in an aquifer system.</title>
        <authorList>
            <person name="Anantharaman K."/>
            <person name="Brown C.T."/>
            <person name="Hug L.A."/>
            <person name="Sharon I."/>
            <person name="Castelle C.J."/>
            <person name="Probst A.J."/>
            <person name="Thomas B.C."/>
            <person name="Singh A."/>
            <person name="Wilkins M.J."/>
            <person name="Karaoz U."/>
            <person name="Brodie E.L."/>
            <person name="Williams K.H."/>
            <person name="Hubbard S.S."/>
            <person name="Banfield J.F."/>
        </authorList>
    </citation>
    <scope>NUCLEOTIDE SEQUENCE [LARGE SCALE GENOMIC DNA]</scope>
    <source>
        <strain evidence="2">RIFCSPLOWO2_12_FULL_64_10</strain>
    </source>
</reference>
<protein>
    <submittedName>
        <fullName evidence="1">Uncharacterized protein</fullName>
    </submittedName>
</protein>
<dbReference type="AlphaFoldDB" id="A0A1F6CBE7"/>